<name>A0ABN1YII3_9ACTN</name>
<gene>
    <name evidence="2" type="ORF">GCM10009601_03350</name>
</gene>
<evidence type="ECO:0000313" key="2">
    <source>
        <dbReference type="EMBL" id="GAA1414829.1"/>
    </source>
</evidence>
<evidence type="ECO:0000256" key="1">
    <source>
        <dbReference type="SAM" id="MobiDB-lite"/>
    </source>
</evidence>
<comment type="caution">
    <text evidence="2">The sequence shown here is derived from an EMBL/GenBank/DDBJ whole genome shotgun (WGS) entry which is preliminary data.</text>
</comment>
<accession>A0ABN1YII3</accession>
<organism evidence="2 3">
    <name type="scientific">Streptomyces thermospinosisporus</name>
    <dbReference type="NCBI Taxonomy" id="161482"/>
    <lineage>
        <taxon>Bacteria</taxon>
        <taxon>Bacillati</taxon>
        <taxon>Actinomycetota</taxon>
        <taxon>Actinomycetes</taxon>
        <taxon>Kitasatosporales</taxon>
        <taxon>Streptomycetaceae</taxon>
        <taxon>Streptomyces</taxon>
    </lineage>
</organism>
<evidence type="ECO:0000313" key="3">
    <source>
        <dbReference type="Proteomes" id="UP001500973"/>
    </source>
</evidence>
<feature type="region of interest" description="Disordered" evidence="1">
    <location>
        <begin position="1"/>
        <end position="101"/>
    </location>
</feature>
<dbReference type="EMBL" id="BAAAIZ010000004">
    <property type="protein sequence ID" value="GAA1414829.1"/>
    <property type="molecule type" value="Genomic_DNA"/>
</dbReference>
<dbReference type="Proteomes" id="UP001500973">
    <property type="component" value="Unassembled WGS sequence"/>
</dbReference>
<keyword evidence="3" id="KW-1185">Reference proteome</keyword>
<sequence>MGPMVAAGGARREDAARNGGVTGAVTPMGTPRPHARRTPDPPSAQPPVRATARRASEQPHTSHLPPARVRGTRPPGIRSRHATTQADTRRRATPTSRHPDS</sequence>
<protein>
    <submittedName>
        <fullName evidence="2">Uncharacterized protein</fullName>
    </submittedName>
</protein>
<proteinExistence type="predicted"/>
<reference evidence="2 3" key="1">
    <citation type="journal article" date="2019" name="Int. J. Syst. Evol. Microbiol.">
        <title>The Global Catalogue of Microorganisms (GCM) 10K type strain sequencing project: providing services to taxonomists for standard genome sequencing and annotation.</title>
        <authorList>
            <consortium name="The Broad Institute Genomics Platform"/>
            <consortium name="The Broad Institute Genome Sequencing Center for Infectious Disease"/>
            <person name="Wu L."/>
            <person name="Ma J."/>
        </authorList>
    </citation>
    <scope>NUCLEOTIDE SEQUENCE [LARGE SCALE GENOMIC DNA]</scope>
    <source>
        <strain evidence="2 3">JCM 11756</strain>
    </source>
</reference>